<sequence length="283" mass="33033">MPADQYQESAKKVEAGFRLQTRKDLFRKEKKPYQSQAAPPNKQVVTNAATGVPELWDIPSWSIKRVKELIPDNKYRGPSWNPAAAPKKVVVQHTEEERQALLKQRYNEFDRLREEAEWHRALRASERRLESAAEQAYLDKVVATYPGYHPTPVTPASLLDRVISKETAARIAKEVRLEPEWVADHFHLLPDDTERDRIAIMYKKYKWALCLLPILEETEQILGKLYILILDDPSPFYQEPASQAVVHQIQRYHAFFERFFLQTLYGHVSNKELREIERDANAI</sequence>
<reference evidence="1 2" key="1">
    <citation type="journal article" date="2012" name="Science">
        <title>The Paleozoic origin of enzymatic lignin decomposition reconstructed from 31 fungal genomes.</title>
        <authorList>
            <person name="Floudas D."/>
            <person name="Binder M."/>
            <person name="Riley R."/>
            <person name="Barry K."/>
            <person name="Blanchette R.A."/>
            <person name="Henrissat B."/>
            <person name="Martinez A.T."/>
            <person name="Otillar R."/>
            <person name="Spatafora J.W."/>
            <person name="Yadav J.S."/>
            <person name="Aerts A."/>
            <person name="Benoit I."/>
            <person name="Boyd A."/>
            <person name="Carlson A."/>
            <person name="Copeland A."/>
            <person name="Coutinho P.M."/>
            <person name="de Vries R.P."/>
            <person name="Ferreira P."/>
            <person name="Findley K."/>
            <person name="Foster B."/>
            <person name="Gaskell J."/>
            <person name="Glotzer D."/>
            <person name="Gorecki P."/>
            <person name="Heitman J."/>
            <person name="Hesse C."/>
            <person name="Hori C."/>
            <person name="Igarashi K."/>
            <person name="Jurgens J.A."/>
            <person name="Kallen N."/>
            <person name="Kersten P."/>
            <person name="Kohler A."/>
            <person name="Kuees U."/>
            <person name="Kumar T.K.A."/>
            <person name="Kuo A."/>
            <person name="LaButti K."/>
            <person name="Larrondo L.F."/>
            <person name="Lindquist E."/>
            <person name="Ling A."/>
            <person name="Lombard V."/>
            <person name="Lucas S."/>
            <person name="Lundell T."/>
            <person name="Martin R."/>
            <person name="McLaughlin D.J."/>
            <person name="Morgenstern I."/>
            <person name="Morin E."/>
            <person name="Murat C."/>
            <person name="Nagy L.G."/>
            <person name="Nolan M."/>
            <person name="Ohm R.A."/>
            <person name="Patyshakuliyeva A."/>
            <person name="Rokas A."/>
            <person name="Ruiz-Duenas F.J."/>
            <person name="Sabat G."/>
            <person name="Salamov A."/>
            <person name="Samejima M."/>
            <person name="Schmutz J."/>
            <person name="Slot J.C."/>
            <person name="St John F."/>
            <person name="Stenlid J."/>
            <person name="Sun H."/>
            <person name="Sun S."/>
            <person name="Syed K."/>
            <person name="Tsang A."/>
            <person name="Wiebenga A."/>
            <person name="Young D."/>
            <person name="Pisabarro A."/>
            <person name="Eastwood D.C."/>
            <person name="Martin F."/>
            <person name="Cullen D."/>
            <person name="Grigoriev I.V."/>
            <person name="Hibbett D.S."/>
        </authorList>
    </citation>
    <scope>NUCLEOTIDE SEQUENCE [LARGE SCALE GENOMIC DNA]</scope>
    <source>
        <strain evidence="1 2">MD-104</strain>
    </source>
</reference>
<evidence type="ECO:0000313" key="1">
    <source>
        <dbReference type="EMBL" id="PCH42635.1"/>
    </source>
</evidence>
<dbReference type="AlphaFoldDB" id="A0A2H3JMB1"/>
<dbReference type="Proteomes" id="UP000218811">
    <property type="component" value="Unassembled WGS sequence"/>
</dbReference>
<evidence type="ECO:0000313" key="2">
    <source>
        <dbReference type="Proteomes" id="UP000218811"/>
    </source>
</evidence>
<name>A0A2H3JMB1_WOLCO</name>
<accession>A0A2H3JMB1</accession>
<organism evidence="1 2">
    <name type="scientific">Wolfiporia cocos (strain MD-104)</name>
    <name type="common">Brown rot fungus</name>
    <dbReference type="NCBI Taxonomy" id="742152"/>
    <lineage>
        <taxon>Eukaryota</taxon>
        <taxon>Fungi</taxon>
        <taxon>Dikarya</taxon>
        <taxon>Basidiomycota</taxon>
        <taxon>Agaricomycotina</taxon>
        <taxon>Agaricomycetes</taxon>
        <taxon>Polyporales</taxon>
        <taxon>Phaeolaceae</taxon>
        <taxon>Wolfiporia</taxon>
    </lineage>
</organism>
<dbReference type="EMBL" id="KB468124">
    <property type="protein sequence ID" value="PCH42635.1"/>
    <property type="molecule type" value="Genomic_DNA"/>
</dbReference>
<protein>
    <submittedName>
        <fullName evidence="1">Uncharacterized protein</fullName>
    </submittedName>
</protein>
<gene>
    <name evidence="1" type="ORF">WOLCODRAFT_152670</name>
</gene>
<proteinExistence type="predicted"/>
<keyword evidence="2" id="KW-1185">Reference proteome</keyword>